<protein>
    <submittedName>
        <fullName evidence="1">4Fe-4S ferredoxin</fullName>
    </submittedName>
</protein>
<dbReference type="EMBL" id="CP063144">
    <property type="protein sequence ID" value="QOR95156.1"/>
    <property type="molecule type" value="Genomic_DNA"/>
</dbReference>
<dbReference type="AlphaFoldDB" id="A0A7M1UST7"/>
<organism evidence="1 2">
    <name type="scientific">Thermosphaera chiliense</name>
    <dbReference type="NCBI Taxonomy" id="3402707"/>
    <lineage>
        <taxon>Archaea</taxon>
        <taxon>Thermoproteota</taxon>
        <taxon>Thermoprotei</taxon>
        <taxon>Desulfurococcales</taxon>
        <taxon>Desulfurococcaceae</taxon>
        <taxon>Thermosphaera</taxon>
    </lineage>
</organism>
<keyword evidence="2" id="KW-1185">Reference proteome</keyword>
<dbReference type="OrthoDB" id="23567at2157"/>
<gene>
    <name evidence="1" type="ORF">IMZ38_05965</name>
</gene>
<name>A0A7M1UST7_9CREN</name>
<proteinExistence type="predicted"/>
<dbReference type="GeneID" id="59454945"/>
<reference evidence="1 2" key="1">
    <citation type="submission" date="2020-10" db="EMBL/GenBank/DDBJ databases">
        <title>Complete genome sequence of Thermosphaera aggregans strain 3507.</title>
        <authorList>
            <person name="Zayulina K.S."/>
            <person name="Elcheninov A.G."/>
            <person name="Toshchakov S.V."/>
            <person name="Kublanov I.V."/>
            <person name="Kochetkova T.V."/>
        </authorList>
    </citation>
    <scope>NUCLEOTIDE SEQUENCE [LARGE SCALE GENOMIC DNA]</scope>
    <source>
        <strain evidence="1 2">3507</strain>
    </source>
</reference>
<dbReference type="KEGG" id="tcs:IMZ38_05965"/>
<accession>A0A7M1UST7</accession>
<dbReference type="RefSeq" id="WP_193436949.1">
    <property type="nucleotide sequence ID" value="NZ_CP063144.1"/>
</dbReference>
<evidence type="ECO:0000313" key="2">
    <source>
        <dbReference type="Proteomes" id="UP000593766"/>
    </source>
</evidence>
<dbReference type="Proteomes" id="UP000593766">
    <property type="component" value="Chromosome"/>
</dbReference>
<evidence type="ECO:0000313" key="1">
    <source>
        <dbReference type="EMBL" id="QOR95156.1"/>
    </source>
</evidence>
<sequence>MGFQRLLDSNAKSRCLREKRRVLIFSRCMEEEHPEIVNKFTSEYCLLSVCPEAEHVNMLGFKLAGILARGSYEEVAVLTVDGSMHCTQLHWMVEEVFKICKPACRRRHLVLYEGEVREVSAESVKRSRYLFKVEKLVELEKECGGT</sequence>